<keyword evidence="3" id="KW-1185">Reference proteome</keyword>
<evidence type="ECO:0000256" key="1">
    <source>
        <dbReference type="SAM" id="Phobius"/>
    </source>
</evidence>
<dbReference type="OrthoDB" id="6121858at2759"/>
<feature type="signal peptide" evidence="2">
    <location>
        <begin position="1"/>
        <end position="17"/>
    </location>
</feature>
<gene>
    <name evidence="4" type="primary">LOC111115509</name>
</gene>
<evidence type="ECO:0000313" key="3">
    <source>
        <dbReference type="Proteomes" id="UP000694844"/>
    </source>
</evidence>
<sequence length="356" mass="40233">MSMKIFVLLLVVTEVCGFVNLVNPQSFKRWVTMGAKPQYPNWEAIKAVDGNTNQSYECDSCAITDIDVNCNTSIWWMVLLESKFNIAYLEIYFRSDTFSRSTGFSIYTYDTENSYPLRDPKRLVYHHNPLFGCPAPIQNVTINYVTQGLLFTNERPQGYTSNCPGDNLMCTAVELCEVKVMGCEQSRFSPGCSRSCPSKCKNQHCDAFNGSCIHGCSNPNALTVDCTENIECEYGMYIQNKTCVQCGHCKDGVACNNSTGRCDNGCENNWTGNFCNKYERMALEIKYYIPIVCLAVFLAIAVGVVIYQRRQISATPQERAPTESTNQQKQTTNTPHYVNLVFTEESHEYRSLNIVE</sequence>
<dbReference type="KEGG" id="cvn:111115509"/>
<proteinExistence type="predicted"/>
<keyword evidence="1" id="KW-1133">Transmembrane helix</keyword>
<keyword evidence="2" id="KW-0732">Signal</keyword>
<dbReference type="InterPro" id="IPR008979">
    <property type="entry name" value="Galactose-bd-like_sf"/>
</dbReference>
<organism evidence="3 4">
    <name type="scientific">Crassostrea virginica</name>
    <name type="common">Eastern oyster</name>
    <dbReference type="NCBI Taxonomy" id="6565"/>
    <lineage>
        <taxon>Eukaryota</taxon>
        <taxon>Metazoa</taxon>
        <taxon>Spiralia</taxon>
        <taxon>Lophotrochozoa</taxon>
        <taxon>Mollusca</taxon>
        <taxon>Bivalvia</taxon>
        <taxon>Autobranchia</taxon>
        <taxon>Pteriomorphia</taxon>
        <taxon>Ostreida</taxon>
        <taxon>Ostreoidea</taxon>
        <taxon>Ostreidae</taxon>
        <taxon>Crassostrea</taxon>
    </lineage>
</organism>
<dbReference type="Gene3D" id="2.60.120.260">
    <property type="entry name" value="Galactose-binding domain-like"/>
    <property type="match status" value="1"/>
</dbReference>
<accession>A0A8B8C2S5</accession>
<dbReference type="GeneID" id="111115509"/>
<evidence type="ECO:0000256" key="2">
    <source>
        <dbReference type="SAM" id="SignalP"/>
    </source>
</evidence>
<reference evidence="4" key="1">
    <citation type="submission" date="2025-08" db="UniProtKB">
        <authorList>
            <consortium name="RefSeq"/>
        </authorList>
    </citation>
    <scope>IDENTIFICATION</scope>
    <source>
        <tissue evidence="4">Whole sample</tissue>
    </source>
</reference>
<keyword evidence="1" id="KW-0472">Membrane</keyword>
<dbReference type="AlphaFoldDB" id="A0A8B8C2S5"/>
<dbReference type="Proteomes" id="UP000694844">
    <property type="component" value="Chromosome 9"/>
</dbReference>
<dbReference type="RefSeq" id="XP_022309982.1">
    <property type="nucleotide sequence ID" value="XM_022454274.1"/>
</dbReference>
<feature type="transmembrane region" description="Helical" evidence="1">
    <location>
        <begin position="287"/>
        <end position="307"/>
    </location>
</feature>
<protein>
    <submittedName>
        <fullName evidence="4">Uncharacterized protein LOC111115509</fullName>
    </submittedName>
</protein>
<name>A0A8B8C2S5_CRAVI</name>
<feature type="chain" id="PRO_5034732354" evidence="2">
    <location>
        <begin position="18"/>
        <end position="356"/>
    </location>
</feature>
<dbReference type="SUPFAM" id="SSF49785">
    <property type="entry name" value="Galactose-binding domain-like"/>
    <property type="match status" value="1"/>
</dbReference>
<keyword evidence="1" id="KW-0812">Transmembrane</keyword>
<evidence type="ECO:0000313" key="4">
    <source>
        <dbReference type="RefSeq" id="XP_022309982.1"/>
    </source>
</evidence>